<protein>
    <recommendedName>
        <fullName evidence="3">DNA-binding protein</fullName>
    </recommendedName>
</protein>
<sequence length="83" mass="8885">MAMSKARVVRVDLETVGACALRKGKSPSAVRAAIADGRLPAITATAPNRRAYYLVRPTDADALWNHPESLNAGDIEELLKVAL</sequence>
<proteinExistence type="predicted"/>
<organism evidence="1 2">
    <name type="scientific">Mycobacteroides abscessus subsp. abscessus</name>
    <dbReference type="NCBI Taxonomy" id="1185650"/>
    <lineage>
        <taxon>Bacteria</taxon>
        <taxon>Bacillati</taxon>
        <taxon>Actinomycetota</taxon>
        <taxon>Actinomycetes</taxon>
        <taxon>Mycobacteriales</taxon>
        <taxon>Mycobacteriaceae</taxon>
        <taxon>Mycobacteroides</taxon>
        <taxon>Mycobacteroides abscessus</taxon>
    </lineage>
</organism>
<evidence type="ECO:0000313" key="2">
    <source>
        <dbReference type="Proteomes" id="UP000185210"/>
    </source>
</evidence>
<dbReference type="Gene3D" id="6.10.200.10">
    <property type="entry name" value="Regulatory phage protein Cox"/>
    <property type="match status" value="1"/>
</dbReference>
<evidence type="ECO:0008006" key="3">
    <source>
        <dbReference type="Google" id="ProtNLM"/>
    </source>
</evidence>
<gene>
    <name evidence="1" type="ORF">SAMEA2070301_05648</name>
</gene>
<evidence type="ECO:0000313" key="1">
    <source>
        <dbReference type="EMBL" id="SIC26178.1"/>
    </source>
</evidence>
<reference evidence="1 2" key="1">
    <citation type="submission" date="2016-11" db="EMBL/GenBank/DDBJ databases">
        <authorList>
            <consortium name="Pathogen Informatics"/>
        </authorList>
    </citation>
    <scope>NUCLEOTIDE SEQUENCE [LARGE SCALE GENOMIC DNA]</scope>
    <source>
        <strain evidence="1 2">104</strain>
    </source>
</reference>
<dbReference type="EMBL" id="FSHM01000018">
    <property type="protein sequence ID" value="SIC26178.1"/>
    <property type="molecule type" value="Genomic_DNA"/>
</dbReference>
<dbReference type="AlphaFoldDB" id="A0AB38D7K1"/>
<dbReference type="InterPro" id="IPR038147">
    <property type="entry name" value="Cox_sf"/>
</dbReference>
<name>A0AB38D7K1_9MYCO</name>
<comment type="caution">
    <text evidence="1">The sequence shown here is derived from an EMBL/GenBank/DDBJ whole genome shotgun (WGS) entry which is preliminary data.</text>
</comment>
<accession>A0AB38D7K1</accession>
<dbReference type="Proteomes" id="UP000185210">
    <property type="component" value="Unassembled WGS sequence"/>
</dbReference>